<dbReference type="InterPro" id="IPR038729">
    <property type="entry name" value="Rad50/SbcC_AAA"/>
</dbReference>
<sequence length="578" mass="60133">MLEEIRIENLGVIGRAHVTLGRGLTVLTGETGAGKTMVLTGLSLLLGGKADPAVVRTGQRGASVEGRIVEPEGSVVLRRAEDAGAEADDDGTLVVLRTVGAATPESSGRSRAFLGGRSVPQGVLADLADALVTVHGQADQARLRSPSRQRAALDAFAGPEHAATLERYREAWNARQAVAAELTELVERSQDRAREAELLRLGLSEVERIDPQPGEDVDLAAEVERLSHAEDLRSAASGAHTALVGEDDATADGSASAVIDHARRLLENVGEHDATLGALATRVAEAGYLIADAAADLSSYVQDLQADPARLETAQRRRAELGTLTRSYGADVAEVLAWADVSGRRLLELEGGDDRVAELEAERDALDARLAELGEQLTQARQKAAGVLADAVSEELTGLAMAGARLVVDVAPAAEPGPHGLDAIEMLLVPHAGAPARPLGKGASGGELSRVMLAIEVALATSPGSGAHRPGTFVFDEVDAGVGGKAAVEVGRRLAALARDSQVLVVTHLAQVAAFADQHLVVTKSHADGVDVVTESDVRSVTGADRVRELARMLSGQEDSEVARSHAAELLELSGVGR</sequence>
<dbReference type="CDD" id="cd03241">
    <property type="entry name" value="ABC_RecN"/>
    <property type="match status" value="1"/>
</dbReference>
<evidence type="ECO:0000256" key="8">
    <source>
        <dbReference type="PIRNR" id="PIRNR003128"/>
    </source>
</evidence>
<dbReference type="RefSeq" id="WP_034626842.1">
    <property type="nucleotide sequence ID" value="NZ_AXNT01000027.1"/>
</dbReference>
<comment type="function">
    <text evidence="8">May be involved in recombinational repair of damaged DNA.</text>
</comment>
<evidence type="ECO:0000256" key="9">
    <source>
        <dbReference type="SAM" id="Coils"/>
    </source>
</evidence>
<evidence type="ECO:0000256" key="1">
    <source>
        <dbReference type="ARBA" id="ARBA00009441"/>
    </source>
</evidence>
<keyword evidence="12" id="KW-1185">Reference proteome</keyword>
<dbReference type="PANTHER" id="PTHR11059:SF0">
    <property type="entry name" value="DNA REPAIR PROTEIN RECN"/>
    <property type="match status" value="1"/>
</dbReference>
<dbReference type="Gene3D" id="3.40.50.300">
    <property type="entry name" value="P-loop containing nucleotide triphosphate hydrolases"/>
    <property type="match status" value="2"/>
</dbReference>
<evidence type="ECO:0000313" key="12">
    <source>
        <dbReference type="Proteomes" id="UP000029833"/>
    </source>
</evidence>
<dbReference type="PIRSF" id="PIRSF003128">
    <property type="entry name" value="RecN"/>
    <property type="match status" value="1"/>
</dbReference>
<dbReference type="Pfam" id="PF13476">
    <property type="entry name" value="AAA_23"/>
    <property type="match status" value="1"/>
</dbReference>
<dbReference type="GO" id="GO:0016887">
    <property type="term" value="F:ATP hydrolysis activity"/>
    <property type="evidence" value="ECO:0007669"/>
    <property type="project" value="InterPro"/>
</dbReference>
<keyword evidence="6 8" id="KW-0234">DNA repair</keyword>
<dbReference type="STRING" id="1408250.Q760_09770"/>
<dbReference type="PANTHER" id="PTHR11059">
    <property type="entry name" value="DNA REPAIR PROTEIN RECN"/>
    <property type="match status" value="1"/>
</dbReference>
<evidence type="ECO:0000259" key="10">
    <source>
        <dbReference type="Pfam" id="PF13476"/>
    </source>
</evidence>
<protein>
    <recommendedName>
        <fullName evidence="2 8">DNA repair protein RecN</fullName>
    </recommendedName>
    <alternativeName>
        <fullName evidence="7 8">Recombination protein N</fullName>
    </alternativeName>
</protein>
<evidence type="ECO:0000256" key="5">
    <source>
        <dbReference type="ARBA" id="ARBA00022840"/>
    </source>
</evidence>
<evidence type="ECO:0000256" key="7">
    <source>
        <dbReference type="ARBA" id="ARBA00033408"/>
    </source>
</evidence>
<feature type="coiled-coil region" evidence="9">
    <location>
        <begin position="349"/>
        <end position="383"/>
    </location>
</feature>
<comment type="caution">
    <text evidence="11">The sequence shown here is derived from an EMBL/GenBank/DDBJ whole genome shotgun (WGS) entry which is preliminary data.</text>
</comment>
<dbReference type="OrthoDB" id="9806954at2"/>
<dbReference type="GO" id="GO:0006302">
    <property type="term" value="P:double-strand break repair"/>
    <property type="evidence" value="ECO:0007669"/>
    <property type="project" value="InterPro"/>
</dbReference>
<evidence type="ECO:0000256" key="4">
    <source>
        <dbReference type="ARBA" id="ARBA00022763"/>
    </source>
</evidence>
<accession>A0A0A0BAX9</accession>
<organism evidence="11 12">
    <name type="scientific">Cellulomonas cellasea DSM 20118</name>
    <dbReference type="NCBI Taxonomy" id="1408250"/>
    <lineage>
        <taxon>Bacteria</taxon>
        <taxon>Bacillati</taxon>
        <taxon>Actinomycetota</taxon>
        <taxon>Actinomycetes</taxon>
        <taxon>Micrococcales</taxon>
        <taxon>Cellulomonadaceae</taxon>
        <taxon>Cellulomonas</taxon>
    </lineage>
</organism>
<dbReference type="InterPro" id="IPR027417">
    <property type="entry name" value="P-loop_NTPase"/>
</dbReference>
<keyword evidence="5" id="KW-0067">ATP-binding</keyword>
<gene>
    <name evidence="11" type="ORF">Q760_09770</name>
</gene>
<proteinExistence type="inferred from homology"/>
<feature type="domain" description="Rad50/SbcC-type AAA" evidence="10">
    <location>
        <begin position="4"/>
        <end position="53"/>
    </location>
</feature>
<keyword evidence="9" id="KW-0175">Coiled coil</keyword>
<reference evidence="11 12" key="1">
    <citation type="submission" date="2013-10" db="EMBL/GenBank/DDBJ databases">
        <authorList>
            <person name="Wang G."/>
            <person name="Zhuang W."/>
        </authorList>
    </citation>
    <scope>NUCLEOTIDE SEQUENCE [LARGE SCALE GENOMIC DNA]</scope>
    <source>
        <strain evidence="11 12">DSM 20118</strain>
    </source>
</reference>
<dbReference type="GO" id="GO:0009432">
    <property type="term" value="P:SOS response"/>
    <property type="evidence" value="ECO:0007669"/>
    <property type="project" value="TreeGrafter"/>
</dbReference>
<dbReference type="GO" id="GO:0005524">
    <property type="term" value="F:ATP binding"/>
    <property type="evidence" value="ECO:0007669"/>
    <property type="project" value="UniProtKB-KW"/>
</dbReference>
<dbReference type="Proteomes" id="UP000029833">
    <property type="component" value="Unassembled WGS sequence"/>
</dbReference>
<keyword evidence="3" id="KW-0547">Nucleotide-binding</keyword>
<dbReference type="GO" id="GO:0006310">
    <property type="term" value="P:DNA recombination"/>
    <property type="evidence" value="ECO:0007669"/>
    <property type="project" value="InterPro"/>
</dbReference>
<dbReference type="EMBL" id="AXNT01000027">
    <property type="protein sequence ID" value="KGM03014.1"/>
    <property type="molecule type" value="Genomic_DNA"/>
</dbReference>
<evidence type="ECO:0000256" key="2">
    <source>
        <dbReference type="ARBA" id="ARBA00021315"/>
    </source>
</evidence>
<dbReference type="GO" id="GO:0043590">
    <property type="term" value="C:bacterial nucleoid"/>
    <property type="evidence" value="ECO:0007669"/>
    <property type="project" value="TreeGrafter"/>
</dbReference>
<evidence type="ECO:0000256" key="6">
    <source>
        <dbReference type="ARBA" id="ARBA00023204"/>
    </source>
</evidence>
<evidence type="ECO:0000256" key="3">
    <source>
        <dbReference type="ARBA" id="ARBA00022741"/>
    </source>
</evidence>
<dbReference type="AlphaFoldDB" id="A0A0A0BAX9"/>
<comment type="similarity">
    <text evidence="1 8">Belongs to the RecN family.</text>
</comment>
<dbReference type="NCBIfam" id="TIGR00634">
    <property type="entry name" value="recN"/>
    <property type="match status" value="1"/>
</dbReference>
<name>A0A0A0BAX9_9CELL</name>
<dbReference type="InterPro" id="IPR004604">
    <property type="entry name" value="DNA_recomb/repair_RecN"/>
</dbReference>
<evidence type="ECO:0000313" key="11">
    <source>
        <dbReference type="EMBL" id="KGM03014.1"/>
    </source>
</evidence>
<dbReference type="SUPFAM" id="SSF52540">
    <property type="entry name" value="P-loop containing nucleoside triphosphate hydrolases"/>
    <property type="match status" value="2"/>
</dbReference>
<keyword evidence="4 8" id="KW-0227">DNA damage</keyword>